<keyword evidence="3" id="KW-0472">Membrane</keyword>
<protein>
    <recommendedName>
        <fullName evidence="6">Coiled-coil domain-containing protein 51</fullName>
    </recommendedName>
</protein>
<evidence type="ECO:0000256" key="2">
    <source>
        <dbReference type="SAM" id="MobiDB-lite"/>
    </source>
</evidence>
<reference evidence="4" key="2">
    <citation type="submission" date="2025-09" db="UniProtKB">
        <authorList>
            <consortium name="Ensembl"/>
        </authorList>
    </citation>
    <scope>IDENTIFICATION</scope>
</reference>
<dbReference type="InterPro" id="IPR037660">
    <property type="entry name" value="CCDC51"/>
</dbReference>
<sequence>MRSRGSQILWWSHHGTCCQYRLSLLWRPQQPLLAYSTISPPSLPNPTPTPPPPDKGAGELVKERSLVALKQAGMLGKDWSQRSSQFATATVNYWWARYEEFVGLNEVREAQARVTEAETSFMVARGLVQEAQASMESVQQKLKEVRTRLDRVSREEPHYLELATLEHKLLQEERRERSSYEGAEVSERQRFSLFSAAVRSSHEKERTRAERTKNWSLMGSLLGTVIGVVGSTYINRVRLQELKCLLQEAQKGPESLQEVLRVQAVDHRAQQGELQGLIDTLRGAVGHAQITPSQAPRTLPPVSPLVTLQPHLAQLEGGVAKLEKGVVGLEGGVSLLERGVTRVEEGLSRLEGGVAQLEGGMATFRTVVEVEEERRKSRRKIVESSRWEGAAAADVEVLRRLEEAREQLEEAVQRGSVMNSAVSVVAAAITVPLLYFLLRAAS</sequence>
<name>A0A8C4Z840_GADMO</name>
<gene>
    <name evidence="4" type="primary">ccdc51</name>
</gene>
<feature type="coiled-coil region" evidence="1">
    <location>
        <begin position="128"/>
        <end position="155"/>
    </location>
</feature>
<feature type="compositionally biased region" description="Pro residues" evidence="2">
    <location>
        <begin position="41"/>
        <end position="54"/>
    </location>
</feature>
<accession>A0A8C4Z840</accession>
<dbReference type="PANTHER" id="PTHR28624">
    <property type="entry name" value="COILED-COIL DOMAIN-CONTAINING PROTEIN 51"/>
    <property type="match status" value="1"/>
</dbReference>
<dbReference type="AlphaFoldDB" id="A0A8C4Z840"/>
<dbReference type="Ensembl" id="ENSGMOT00000008870.2">
    <property type="protein sequence ID" value="ENSGMOP00000008628.2"/>
    <property type="gene ID" value="ENSGMOG00000008065.2"/>
</dbReference>
<keyword evidence="5" id="KW-1185">Reference proteome</keyword>
<keyword evidence="3" id="KW-1133">Transmembrane helix</keyword>
<evidence type="ECO:0000256" key="1">
    <source>
        <dbReference type="SAM" id="Coils"/>
    </source>
</evidence>
<dbReference type="OrthoDB" id="6243211at2759"/>
<feature type="coiled-coil region" evidence="1">
    <location>
        <begin position="391"/>
        <end position="418"/>
    </location>
</feature>
<evidence type="ECO:0008006" key="6">
    <source>
        <dbReference type="Google" id="ProtNLM"/>
    </source>
</evidence>
<reference evidence="4" key="1">
    <citation type="submission" date="2025-08" db="UniProtKB">
        <authorList>
            <consortium name="Ensembl"/>
        </authorList>
    </citation>
    <scope>IDENTIFICATION</scope>
</reference>
<feature type="region of interest" description="Disordered" evidence="2">
    <location>
        <begin position="37"/>
        <end position="58"/>
    </location>
</feature>
<evidence type="ECO:0000313" key="5">
    <source>
        <dbReference type="Proteomes" id="UP000694546"/>
    </source>
</evidence>
<organism evidence="4 5">
    <name type="scientific">Gadus morhua</name>
    <name type="common">Atlantic cod</name>
    <dbReference type="NCBI Taxonomy" id="8049"/>
    <lineage>
        <taxon>Eukaryota</taxon>
        <taxon>Metazoa</taxon>
        <taxon>Chordata</taxon>
        <taxon>Craniata</taxon>
        <taxon>Vertebrata</taxon>
        <taxon>Euteleostomi</taxon>
        <taxon>Actinopterygii</taxon>
        <taxon>Neopterygii</taxon>
        <taxon>Teleostei</taxon>
        <taxon>Neoteleostei</taxon>
        <taxon>Acanthomorphata</taxon>
        <taxon>Zeiogadaria</taxon>
        <taxon>Gadariae</taxon>
        <taxon>Gadiformes</taxon>
        <taxon>Gadoidei</taxon>
        <taxon>Gadidae</taxon>
        <taxon>Gadus</taxon>
    </lineage>
</organism>
<dbReference type="RefSeq" id="XP_030231253.1">
    <property type="nucleotide sequence ID" value="XM_030375393.1"/>
</dbReference>
<evidence type="ECO:0000256" key="3">
    <source>
        <dbReference type="SAM" id="Phobius"/>
    </source>
</evidence>
<feature type="transmembrane region" description="Helical" evidence="3">
    <location>
        <begin position="417"/>
        <end position="438"/>
    </location>
</feature>
<evidence type="ECO:0000313" key="4">
    <source>
        <dbReference type="Ensembl" id="ENSGMOP00000008628.2"/>
    </source>
</evidence>
<dbReference type="PANTHER" id="PTHR28624:SF1">
    <property type="entry name" value="MITOCHONDRIAL POTASSIUM CHANNEL"/>
    <property type="match status" value="1"/>
</dbReference>
<keyword evidence="1" id="KW-0175">Coiled coil</keyword>
<dbReference type="GeneTree" id="ENSGT00940000164287"/>
<dbReference type="GeneID" id="115557519"/>
<proteinExistence type="predicted"/>
<dbReference type="Proteomes" id="UP000694546">
    <property type="component" value="Chromosome 13"/>
</dbReference>
<keyword evidence="3" id="KW-0812">Transmembrane</keyword>